<accession>A0A836CGP5</accession>
<reference evidence="2" key="1">
    <citation type="submission" date="2021-02" db="EMBL/GenBank/DDBJ databases">
        <title>First Annotated Genome of the Yellow-green Alga Tribonema minus.</title>
        <authorList>
            <person name="Mahan K.M."/>
        </authorList>
    </citation>
    <scope>NUCLEOTIDE SEQUENCE</scope>
    <source>
        <strain evidence="2">UTEX B ZZ1240</strain>
    </source>
</reference>
<dbReference type="AlphaFoldDB" id="A0A836CGP5"/>
<protein>
    <submittedName>
        <fullName evidence="2">Uncharacterized protein</fullName>
    </submittedName>
</protein>
<dbReference type="EMBL" id="JAFCMP010000223">
    <property type="protein sequence ID" value="KAG5183131.1"/>
    <property type="molecule type" value="Genomic_DNA"/>
</dbReference>
<feature type="region of interest" description="Disordered" evidence="1">
    <location>
        <begin position="104"/>
        <end position="134"/>
    </location>
</feature>
<evidence type="ECO:0000256" key="1">
    <source>
        <dbReference type="SAM" id="MobiDB-lite"/>
    </source>
</evidence>
<comment type="caution">
    <text evidence="2">The sequence shown here is derived from an EMBL/GenBank/DDBJ whole genome shotgun (WGS) entry which is preliminary data.</text>
</comment>
<dbReference type="Proteomes" id="UP000664859">
    <property type="component" value="Unassembled WGS sequence"/>
</dbReference>
<evidence type="ECO:0000313" key="2">
    <source>
        <dbReference type="EMBL" id="KAG5183131.1"/>
    </source>
</evidence>
<name>A0A836CGP5_9STRA</name>
<proteinExistence type="predicted"/>
<evidence type="ECO:0000313" key="3">
    <source>
        <dbReference type="Proteomes" id="UP000664859"/>
    </source>
</evidence>
<sequence length="142" mass="15159">MFTASDARAARIEADRQQPENVRLATNHHMGIVEKLIRRRILEAAEDELTYRPASASAPASCGCNQELLNAALAQELRMRGFAVQERDGLIVINWQQALPQSAAPSLGADSVEVGTEDEPTGDASPSDASSGCEACETCCVS</sequence>
<keyword evidence="3" id="KW-1185">Reference proteome</keyword>
<organism evidence="2 3">
    <name type="scientific">Tribonema minus</name>
    <dbReference type="NCBI Taxonomy" id="303371"/>
    <lineage>
        <taxon>Eukaryota</taxon>
        <taxon>Sar</taxon>
        <taxon>Stramenopiles</taxon>
        <taxon>Ochrophyta</taxon>
        <taxon>PX clade</taxon>
        <taxon>Xanthophyceae</taxon>
        <taxon>Tribonematales</taxon>
        <taxon>Tribonemataceae</taxon>
        <taxon>Tribonema</taxon>
    </lineage>
</organism>
<gene>
    <name evidence="2" type="ORF">JKP88DRAFT_273109</name>
</gene>